<gene>
    <name evidence="1" type="ORF">EV420DRAFT_1216181</name>
</gene>
<sequence length="125" mass="14168">DIMIMIKNAYLCAAKGKVDNPDGLFYLILLGTDGLEKLFRILRMMVGNDANVDMLQLSTWLTGTTEVANILAKYPQWDRGPRRLRLPALARNLSPVPLNEDHLTPSSWQGDVSLRRVSLQTCWRI</sequence>
<keyword evidence="2" id="KW-1185">Reference proteome</keyword>
<organism evidence="1 2">
    <name type="scientific">Armillaria tabescens</name>
    <name type="common">Ringless honey mushroom</name>
    <name type="synonym">Agaricus tabescens</name>
    <dbReference type="NCBI Taxonomy" id="1929756"/>
    <lineage>
        <taxon>Eukaryota</taxon>
        <taxon>Fungi</taxon>
        <taxon>Dikarya</taxon>
        <taxon>Basidiomycota</taxon>
        <taxon>Agaricomycotina</taxon>
        <taxon>Agaricomycetes</taxon>
        <taxon>Agaricomycetidae</taxon>
        <taxon>Agaricales</taxon>
        <taxon>Marasmiineae</taxon>
        <taxon>Physalacriaceae</taxon>
        <taxon>Desarmillaria</taxon>
    </lineage>
</organism>
<feature type="non-terminal residue" evidence="1">
    <location>
        <position position="1"/>
    </location>
</feature>
<name>A0AA39MSE0_ARMTA</name>
<protein>
    <submittedName>
        <fullName evidence="1">Uncharacterized protein</fullName>
    </submittedName>
</protein>
<evidence type="ECO:0000313" key="1">
    <source>
        <dbReference type="EMBL" id="KAK0444289.1"/>
    </source>
</evidence>
<dbReference type="GeneID" id="85349959"/>
<evidence type="ECO:0000313" key="2">
    <source>
        <dbReference type="Proteomes" id="UP001175211"/>
    </source>
</evidence>
<proteinExistence type="predicted"/>
<reference evidence="1" key="1">
    <citation type="submission" date="2023-06" db="EMBL/GenBank/DDBJ databases">
        <authorList>
            <consortium name="Lawrence Berkeley National Laboratory"/>
            <person name="Ahrendt S."/>
            <person name="Sahu N."/>
            <person name="Indic B."/>
            <person name="Wong-Bajracharya J."/>
            <person name="Merenyi Z."/>
            <person name="Ke H.-M."/>
            <person name="Monk M."/>
            <person name="Kocsube S."/>
            <person name="Drula E."/>
            <person name="Lipzen A."/>
            <person name="Balint B."/>
            <person name="Henrissat B."/>
            <person name="Andreopoulos B."/>
            <person name="Martin F.M."/>
            <person name="Harder C.B."/>
            <person name="Rigling D."/>
            <person name="Ford K.L."/>
            <person name="Foster G.D."/>
            <person name="Pangilinan J."/>
            <person name="Papanicolaou A."/>
            <person name="Barry K."/>
            <person name="LaButti K."/>
            <person name="Viragh M."/>
            <person name="Koriabine M."/>
            <person name="Yan M."/>
            <person name="Riley R."/>
            <person name="Champramary S."/>
            <person name="Plett K.L."/>
            <person name="Tsai I.J."/>
            <person name="Slot J."/>
            <person name="Sipos G."/>
            <person name="Plett J."/>
            <person name="Nagy L.G."/>
            <person name="Grigoriev I.V."/>
        </authorList>
    </citation>
    <scope>NUCLEOTIDE SEQUENCE</scope>
    <source>
        <strain evidence="1">CCBAS 213</strain>
    </source>
</reference>
<feature type="non-terminal residue" evidence="1">
    <location>
        <position position="125"/>
    </location>
</feature>
<dbReference type="AlphaFoldDB" id="A0AA39MSE0"/>
<dbReference type="RefSeq" id="XP_060325074.1">
    <property type="nucleotide sequence ID" value="XM_060466411.1"/>
</dbReference>
<dbReference type="EMBL" id="JAUEPS010000055">
    <property type="protein sequence ID" value="KAK0444289.1"/>
    <property type="molecule type" value="Genomic_DNA"/>
</dbReference>
<dbReference type="Proteomes" id="UP001175211">
    <property type="component" value="Unassembled WGS sequence"/>
</dbReference>
<comment type="caution">
    <text evidence="1">The sequence shown here is derived from an EMBL/GenBank/DDBJ whole genome shotgun (WGS) entry which is preliminary data.</text>
</comment>
<accession>A0AA39MSE0</accession>